<feature type="transmembrane region" description="Helical" evidence="7">
    <location>
        <begin position="185"/>
        <end position="209"/>
    </location>
</feature>
<dbReference type="SUPFAM" id="SSF103473">
    <property type="entry name" value="MFS general substrate transporter"/>
    <property type="match status" value="1"/>
</dbReference>
<accession>A0A507BHK7</accession>
<evidence type="ECO:0000256" key="3">
    <source>
        <dbReference type="ARBA" id="ARBA00022692"/>
    </source>
</evidence>
<keyword evidence="4 7" id="KW-1133">Transmembrane helix</keyword>
<dbReference type="GO" id="GO:0016020">
    <property type="term" value="C:membrane"/>
    <property type="evidence" value="ECO:0007669"/>
    <property type="project" value="UniProtKB-SubCell"/>
</dbReference>
<keyword evidence="2" id="KW-0813">Transport</keyword>
<keyword evidence="3 7" id="KW-0812">Transmembrane</keyword>
<feature type="transmembrane region" description="Helical" evidence="7">
    <location>
        <begin position="387"/>
        <end position="411"/>
    </location>
</feature>
<evidence type="ECO:0000256" key="5">
    <source>
        <dbReference type="ARBA" id="ARBA00023136"/>
    </source>
</evidence>
<feature type="transmembrane region" description="Helical" evidence="7">
    <location>
        <begin position="239"/>
        <end position="261"/>
    </location>
</feature>
<evidence type="ECO:0000256" key="2">
    <source>
        <dbReference type="ARBA" id="ARBA00022448"/>
    </source>
</evidence>
<dbReference type="Proteomes" id="UP000319257">
    <property type="component" value="Unassembled WGS sequence"/>
</dbReference>
<dbReference type="PROSITE" id="PS50850">
    <property type="entry name" value="MFS"/>
    <property type="match status" value="1"/>
</dbReference>
<gene>
    <name evidence="9" type="ORF">E0L32_003381</name>
</gene>
<dbReference type="InParanoid" id="A0A507BHK7"/>
<feature type="transmembrane region" description="Helical" evidence="7">
    <location>
        <begin position="522"/>
        <end position="544"/>
    </location>
</feature>
<evidence type="ECO:0000256" key="4">
    <source>
        <dbReference type="ARBA" id="ARBA00022989"/>
    </source>
</evidence>
<reference evidence="9 10" key="1">
    <citation type="submission" date="2019-06" db="EMBL/GenBank/DDBJ databases">
        <title>Draft genome sequence of the filamentous fungus Phialemoniopsis curvata isolated from diesel fuel.</title>
        <authorList>
            <person name="Varaljay V.A."/>
            <person name="Lyon W.J."/>
            <person name="Crouch A.L."/>
            <person name="Drake C.E."/>
            <person name="Hollomon J.M."/>
            <person name="Nadeau L.J."/>
            <person name="Nunn H.S."/>
            <person name="Stevenson B.S."/>
            <person name="Bojanowski C.L."/>
            <person name="Crookes-Goodson W.J."/>
        </authorList>
    </citation>
    <scope>NUCLEOTIDE SEQUENCE [LARGE SCALE GENOMIC DNA]</scope>
    <source>
        <strain evidence="9 10">D216</strain>
    </source>
</reference>
<dbReference type="AlphaFoldDB" id="A0A507BHK7"/>
<dbReference type="EMBL" id="SKBQ01000015">
    <property type="protein sequence ID" value="TPX16819.1"/>
    <property type="molecule type" value="Genomic_DNA"/>
</dbReference>
<comment type="caution">
    <text evidence="9">The sequence shown here is derived from an EMBL/GenBank/DDBJ whole genome shotgun (WGS) entry which is preliminary data.</text>
</comment>
<dbReference type="GO" id="GO:0022857">
    <property type="term" value="F:transmembrane transporter activity"/>
    <property type="evidence" value="ECO:0007669"/>
    <property type="project" value="InterPro"/>
</dbReference>
<evidence type="ECO:0000313" key="9">
    <source>
        <dbReference type="EMBL" id="TPX16819.1"/>
    </source>
</evidence>
<feature type="transmembrane region" description="Helical" evidence="7">
    <location>
        <begin position="348"/>
        <end position="367"/>
    </location>
</feature>
<evidence type="ECO:0000256" key="1">
    <source>
        <dbReference type="ARBA" id="ARBA00004141"/>
    </source>
</evidence>
<feature type="domain" description="Major facilitator superfamily (MFS) profile" evidence="8">
    <location>
        <begin position="54"/>
        <end position="549"/>
    </location>
</feature>
<dbReference type="InterPro" id="IPR011701">
    <property type="entry name" value="MFS"/>
</dbReference>
<dbReference type="OrthoDB" id="10262656at2759"/>
<dbReference type="GeneID" id="41970828"/>
<feature type="transmembrane region" description="Helical" evidence="7">
    <location>
        <begin position="128"/>
        <end position="145"/>
    </location>
</feature>
<dbReference type="InterPro" id="IPR020846">
    <property type="entry name" value="MFS_dom"/>
</dbReference>
<evidence type="ECO:0000256" key="6">
    <source>
        <dbReference type="SAM" id="MobiDB-lite"/>
    </source>
</evidence>
<sequence length="551" mass="59576">MRRPSSPGPHKSTASVEATPLLAPQSEGLASYTSLRDQPKPKPVTWASLPKKGQLAVIVLARLAEPLSERSLTSYLFYQLKWFNPDLPASEIAKQYGLLTATFAAAQCITSMWWGFAADSPLLGRKRVLLIGLFGSAISALGMGFSRSLSLAFFFRFLVGALNGNIVVLRTMVSEVVVERRFQSRAFLLLPMCFNVGVIIGPLLSGFLADPIHSMSNIFGPGSFVGGADGVQWMAKFPYALPNIASAIFLVMSAMLIILGLDETHPELRHQPDPGRQLGRAIVRLFKGSSEPDVAYEAIPRDDPATPRDSHLIGDEEDARAAEPEAKPSTPFRAIFTLNVCLSLFQRFLLAMHVSAFSTIFFTLLPTPKEDSRSFDLPFRFSGGLGLSSKSIGLANTTIGMIGIPLQVLLYPLLSGRLGARKSYLVFLPLSIVAYCLLPYLVLLPADNTALVWTSLSAVLVLLVTSRTFVTPATMMLVNDCAPSPTLLGTVHGLSSSIASSARIMGPTVGGAMLGWGLGHNFVALPLWILSIVAVANWAVLLWIKDLDMDE</sequence>
<dbReference type="RefSeq" id="XP_030998530.1">
    <property type="nucleotide sequence ID" value="XM_031137675.1"/>
</dbReference>
<protein>
    <recommendedName>
        <fullName evidence="8">Major facilitator superfamily (MFS) profile domain-containing protein</fullName>
    </recommendedName>
</protein>
<dbReference type="PRINTS" id="PR01035">
    <property type="entry name" value="TCRTETA"/>
</dbReference>
<name>A0A507BHK7_9PEZI</name>
<dbReference type="InterPro" id="IPR001958">
    <property type="entry name" value="Tet-R_TetA/multi-R_MdtG-like"/>
</dbReference>
<feature type="transmembrane region" description="Helical" evidence="7">
    <location>
        <begin position="450"/>
        <end position="470"/>
    </location>
</feature>
<proteinExistence type="predicted"/>
<feature type="transmembrane region" description="Helical" evidence="7">
    <location>
        <begin position="423"/>
        <end position="444"/>
    </location>
</feature>
<feature type="region of interest" description="Disordered" evidence="6">
    <location>
        <begin position="1"/>
        <end position="25"/>
    </location>
</feature>
<keyword evidence="5 7" id="KW-0472">Membrane</keyword>
<dbReference type="Gene3D" id="1.20.1250.20">
    <property type="entry name" value="MFS general substrate transporter like domains"/>
    <property type="match status" value="1"/>
</dbReference>
<keyword evidence="10" id="KW-1185">Reference proteome</keyword>
<evidence type="ECO:0000256" key="7">
    <source>
        <dbReference type="SAM" id="Phobius"/>
    </source>
</evidence>
<dbReference type="Pfam" id="PF07690">
    <property type="entry name" value="MFS_1"/>
    <property type="match status" value="1"/>
</dbReference>
<dbReference type="InterPro" id="IPR036259">
    <property type="entry name" value="MFS_trans_sf"/>
</dbReference>
<dbReference type="PANTHER" id="PTHR23504:SF6">
    <property type="entry name" value="MULTIDRUG TRANSPORTER, PUTATIVE (AFU_ORTHOLOGUE AFUA_4G08740)-RELATED"/>
    <property type="match status" value="1"/>
</dbReference>
<evidence type="ECO:0000313" key="10">
    <source>
        <dbReference type="Proteomes" id="UP000319257"/>
    </source>
</evidence>
<organism evidence="9 10">
    <name type="scientific">Thyridium curvatum</name>
    <dbReference type="NCBI Taxonomy" id="1093900"/>
    <lineage>
        <taxon>Eukaryota</taxon>
        <taxon>Fungi</taxon>
        <taxon>Dikarya</taxon>
        <taxon>Ascomycota</taxon>
        <taxon>Pezizomycotina</taxon>
        <taxon>Sordariomycetes</taxon>
        <taxon>Sordariomycetidae</taxon>
        <taxon>Thyridiales</taxon>
        <taxon>Thyridiaceae</taxon>
        <taxon>Thyridium</taxon>
    </lineage>
</organism>
<dbReference type="PANTHER" id="PTHR23504">
    <property type="entry name" value="MAJOR FACILITATOR SUPERFAMILY DOMAIN-CONTAINING PROTEIN 10"/>
    <property type="match status" value="1"/>
</dbReference>
<feature type="transmembrane region" description="Helical" evidence="7">
    <location>
        <begin position="151"/>
        <end position="173"/>
    </location>
</feature>
<evidence type="ECO:0000259" key="8">
    <source>
        <dbReference type="PROSITE" id="PS50850"/>
    </source>
</evidence>
<comment type="subcellular location">
    <subcellularLocation>
        <location evidence="1">Membrane</location>
        <topology evidence="1">Multi-pass membrane protein</topology>
    </subcellularLocation>
</comment>